<name>A0A0A8JZT6_9HYPH</name>
<evidence type="ECO:0000313" key="1">
    <source>
        <dbReference type="EMBL" id="BAQ16085.1"/>
    </source>
</evidence>
<sequence>MLRYDPDRIAAILAGEAERLHHVLTVAAHKGAAAAKAKRKARQRAFWKRKTGCRTGRLMALPGWQVLVARMEAGRWYSRPDLRQLIPEFADGSVRAWVHQYLWPMGLIERAENAAFDRTRAPGRQSESQWLYRLAPEGEAQAKAWREALGPEC</sequence>
<evidence type="ECO:0000313" key="2">
    <source>
        <dbReference type="Proteomes" id="UP000031643"/>
    </source>
</evidence>
<gene>
    <name evidence="1" type="ORF">GL4_0622</name>
</gene>
<dbReference type="STRING" id="1384459.GL4_0622"/>
<dbReference type="AlphaFoldDB" id="A0A0A8JZT6"/>
<protein>
    <submittedName>
        <fullName evidence="1">Uncharacterized protein</fullName>
    </submittedName>
</protein>
<dbReference type="KEGG" id="mcg:GL4_0622"/>
<dbReference type="Proteomes" id="UP000031643">
    <property type="component" value="Chromosome"/>
</dbReference>
<dbReference type="EMBL" id="AP014648">
    <property type="protein sequence ID" value="BAQ16085.1"/>
    <property type="molecule type" value="Genomic_DNA"/>
</dbReference>
<proteinExistence type="predicted"/>
<accession>A0A0A8JZT6</accession>
<organism evidence="1 2">
    <name type="scientific">Methyloceanibacter caenitepidi</name>
    <dbReference type="NCBI Taxonomy" id="1384459"/>
    <lineage>
        <taxon>Bacteria</taxon>
        <taxon>Pseudomonadati</taxon>
        <taxon>Pseudomonadota</taxon>
        <taxon>Alphaproteobacteria</taxon>
        <taxon>Hyphomicrobiales</taxon>
        <taxon>Hyphomicrobiaceae</taxon>
        <taxon>Methyloceanibacter</taxon>
    </lineage>
</organism>
<reference evidence="1 2" key="1">
    <citation type="submission" date="2014-09" db="EMBL/GenBank/DDBJ databases">
        <title>Genome sequencing of Methyloceanibacter caenitepidi Gela4.</title>
        <authorList>
            <person name="Takeuchi M."/>
            <person name="Susumu S."/>
            <person name="Kamagata Y."/>
            <person name="Oshima K."/>
            <person name="Hattori M."/>
            <person name="Iwasaki W."/>
        </authorList>
    </citation>
    <scope>NUCLEOTIDE SEQUENCE [LARGE SCALE GENOMIC DNA]</scope>
    <source>
        <strain evidence="1 2">Gela4</strain>
    </source>
</reference>
<keyword evidence="2" id="KW-1185">Reference proteome</keyword>
<dbReference type="HOGENOM" id="CLU_1711093_0_0_5"/>